<keyword evidence="6" id="KW-1185">Reference proteome</keyword>
<reference evidence="5 6" key="2">
    <citation type="submission" date="2019-11" db="EMBL/GenBank/DDBJ databases">
        <authorList>
            <person name="Lu H."/>
        </authorList>
    </citation>
    <scope>NUCLEOTIDE SEQUENCE [LARGE SCALE GENOMIC DNA]</scope>
    <source>
        <strain evidence="5 6">FIM1</strain>
    </source>
</reference>
<evidence type="ECO:0000256" key="3">
    <source>
        <dbReference type="ARBA" id="ARBA00023140"/>
    </source>
</evidence>
<gene>
    <name evidence="5" type="primary">PEX11</name>
    <name evidence="5" type="ORF">FIM1_1490</name>
</gene>
<accession>A0ABX6EVB5</accession>
<name>A0ABX6EVB5_KLUMA</name>
<evidence type="ECO:0000256" key="1">
    <source>
        <dbReference type="ARBA" id="ARBA00022593"/>
    </source>
</evidence>
<dbReference type="EMBL" id="CP015055">
    <property type="protein sequence ID" value="QGN14819.1"/>
    <property type="molecule type" value="Genomic_DNA"/>
</dbReference>
<evidence type="ECO:0000313" key="5">
    <source>
        <dbReference type="EMBL" id="QGN14819.1"/>
    </source>
</evidence>
<reference evidence="5 6" key="1">
    <citation type="submission" date="2016-03" db="EMBL/GenBank/DDBJ databases">
        <title>How can Kluyveromyces marxianus grow so fast - potential evolutionary course in Saccharomyces Complex revealed by comparative genomics.</title>
        <authorList>
            <person name="Mo W."/>
            <person name="Lu W."/>
            <person name="Yang X."/>
            <person name="Qi J."/>
            <person name="Lv H."/>
        </authorList>
    </citation>
    <scope>NUCLEOTIDE SEQUENCE [LARGE SCALE GENOMIC DNA]</scope>
    <source>
        <strain evidence="5 6">FIM1</strain>
    </source>
</reference>
<dbReference type="InterPro" id="IPR008733">
    <property type="entry name" value="PEX11"/>
</dbReference>
<comment type="subcellular location">
    <subcellularLocation>
        <location evidence="4">Peroxisome membrane</location>
    </subcellularLocation>
</comment>
<keyword evidence="2" id="KW-0472">Membrane</keyword>
<dbReference type="Pfam" id="PF05648">
    <property type="entry name" value="PEX11"/>
    <property type="match status" value="1"/>
</dbReference>
<dbReference type="PANTHER" id="PTHR12652:SF50">
    <property type="entry name" value="PEROXIN 11"/>
    <property type="match status" value="1"/>
</dbReference>
<evidence type="ECO:0000256" key="2">
    <source>
        <dbReference type="ARBA" id="ARBA00023136"/>
    </source>
</evidence>
<organism evidence="5 6">
    <name type="scientific">Kluyveromyces marxianus</name>
    <name type="common">Yeast</name>
    <name type="synonym">Candida kefyr</name>
    <dbReference type="NCBI Taxonomy" id="4911"/>
    <lineage>
        <taxon>Eukaryota</taxon>
        <taxon>Fungi</taxon>
        <taxon>Dikarya</taxon>
        <taxon>Ascomycota</taxon>
        <taxon>Saccharomycotina</taxon>
        <taxon>Saccharomycetes</taxon>
        <taxon>Saccharomycetales</taxon>
        <taxon>Saccharomycetaceae</taxon>
        <taxon>Kluyveromyces</taxon>
    </lineage>
</organism>
<dbReference type="Proteomes" id="UP000422736">
    <property type="component" value="Chromosome 2"/>
</dbReference>
<sequence length="234" mass="27114">MVCDTIVYHPTITKFISLLNKTAGREKILRLLQYLTRFLAVQYKSGLSRQLQVEFGTVRKLLRFFKPLNHVQDAAKLYDNKIAPDQWIRWLSIIKNLGYVGYLSLDQINLLRILKLVKPTPFTAKRVPRLTNWFWFVALIAGLCSDLRNLYTSQRKIAAALVHEEEGPEKSESEKLNTFYNQRFAAFRRLIWDSIDTFIVLNNLQFLRNDESSVALAGVATSVFGLQDLWKATK</sequence>
<evidence type="ECO:0000256" key="4">
    <source>
        <dbReference type="ARBA" id="ARBA00046271"/>
    </source>
</evidence>
<proteinExistence type="predicted"/>
<protein>
    <submittedName>
        <fullName evidence="5">Peroxisomal membrane protein PMP27</fullName>
    </submittedName>
</protein>
<keyword evidence="3" id="KW-0576">Peroxisome</keyword>
<keyword evidence="1" id="KW-0962">Peroxisome biogenesis</keyword>
<dbReference type="PANTHER" id="PTHR12652">
    <property type="entry name" value="PEROXISOMAL BIOGENESIS FACTOR 11"/>
    <property type="match status" value="1"/>
</dbReference>
<evidence type="ECO:0000313" key="6">
    <source>
        <dbReference type="Proteomes" id="UP000422736"/>
    </source>
</evidence>